<organism evidence="1 2">
    <name type="scientific">Aspergillus terreus</name>
    <dbReference type="NCBI Taxonomy" id="33178"/>
    <lineage>
        <taxon>Eukaryota</taxon>
        <taxon>Fungi</taxon>
        <taxon>Dikarya</taxon>
        <taxon>Ascomycota</taxon>
        <taxon>Pezizomycotina</taxon>
        <taxon>Eurotiomycetes</taxon>
        <taxon>Eurotiomycetidae</taxon>
        <taxon>Eurotiales</taxon>
        <taxon>Aspergillaceae</taxon>
        <taxon>Aspergillus</taxon>
        <taxon>Aspergillus subgen. Circumdati</taxon>
    </lineage>
</organism>
<sequence length="652" mass="72053">MPSPILSVPAAPPAGADEPVASLGRQQFDKRPLSMDPAIAILDVEYNELLQSWKEFKDHLAPTDRLDLHDPSQTADDVVAVVRGIQALWMSSPRQRLFTRSMTLCDQFLSTLDPHAILLRTLPNYEANRSLFYAVLQSILKACANYPNLIEGILKAFIEVNGCICAPTEDGQSSSLGLSTTPTTPIARFYSTTFFFLGQIMEWYNRGSACGLLKSLSQDVYLHLRGLIYAIQLRAKDIARGTSDDMDLDNTTHEPPFDSVQLYDNLRLWEEARLNQIGLADGVRRCFSATVFTRQVMCEIQIDYAQRALLRSQRGALLAQMLDSAGQRLRPVTQQNSGIACLTTTAAQDLGMPDGHLETEHRSQLTKPSSQDMSRFKWSHGLKHKYTRSEMQARSKHLLDFFDSDDQVADCELDVEVNVEDSVMVSLQQWASNAHSQVLAVGGAPTTVFPSPVALISACYVSLARKEGLPVVSHFCSLPTHERDGMTVYEQALIALAYSLLRQLIDCLPPVLEGHAACDLSPDRFKPLDGTLTSWKEVLSLIDILLHYAPPLVVCVIDGLDVIQHESTDLRIRSLVRILLAHTRHEPVSTPDGGLGQSVLLKILFTVAGRPSSLVETMSENHLVLSESNRSDPPAATDQPLNPDVGVVMMNA</sequence>
<name>A0A5M3YSR0_ASPTE</name>
<dbReference type="VEuPathDB" id="FungiDB:ATEG_04400"/>
<dbReference type="OrthoDB" id="4840035at2759"/>
<accession>A0A5M3YSR0</accession>
<evidence type="ECO:0000313" key="1">
    <source>
        <dbReference type="EMBL" id="GFF13735.1"/>
    </source>
</evidence>
<gene>
    <name evidence="1" type="ORF">ATEIFO6365_0002084600</name>
</gene>
<keyword evidence="2" id="KW-1185">Reference proteome</keyword>
<evidence type="ECO:0000313" key="2">
    <source>
        <dbReference type="Proteomes" id="UP000452235"/>
    </source>
</evidence>
<proteinExistence type="predicted"/>
<reference evidence="1 2" key="1">
    <citation type="submission" date="2020-01" db="EMBL/GenBank/DDBJ databases">
        <title>Aspergillus terreus IFO 6365 whole genome shotgun sequence.</title>
        <authorList>
            <person name="Kanamasa S."/>
            <person name="Takahashi H."/>
        </authorList>
    </citation>
    <scope>NUCLEOTIDE SEQUENCE [LARGE SCALE GENOMIC DNA]</scope>
    <source>
        <strain evidence="1 2">IFO 6365</strain>
    </source>
</reference>
<protein>
    <submittedName>
        <fullName evidence="1">Uncharacterized protein</fullName>
    </submittedName>
</protein>
<dbReference type="AlphaFoldDB" id="A0A5M3YSR0"/>
<dbReference type="Proteomes" id="UP000452235">
    <property type="component" value="Unassembled WGS sequence"/>
</dbReference>
<comment type="caution">
    <text evidence="1">The sequence shown here is derived from an EMBL/GenBank/DDBJ whole genome shotgun (WGS) entry which is preliminary data.</text>
</comment>
<dbReference type="EMBL" id="BLJY01000002">
    <property type="protein sequence ID" value="GFF13735.1"/>
    <property type="molecule type" value="Genomic_DNA"/>
</dbReference>